<comment type="caution">
    <text evidence="1">The sequence shown here is derived from an EMBL/GenBank/DDBJ whole genome shotgun (WGS) entry which is preliminary data.</text>
</comment>
<protein>
    <submittedName>
        <fullName evidence="1">Uncharacterized protein</fullName>
    </submittedName>
</protein>
<accession>A0ABW6VF99</accession>
<name>A0ABW6VF99_MICFU</name>
<sequence length="170" mass="19205">MNNPIAVYRTTNADALRIWKEAEAAFGDWQARLDAFLAEHGFAGSETYYDGFSNRVVGVAHRGEEVPPGWRIERKHGYLTPRLSTKEGKALDAQLSELKRPDPRNQMPGMPRNYMGAGVYLTCGLEFYDGALYAIWSEEIPETLVDLTVWEPVKLSAYYAAVERAEEEAR</sequence>
<evidence type="ECO:0000313" key="1">
    <source>
        <dbReference type="EMBL" id="MFF4777591.1"/>
    </source>
</evidence>
<evidence type="ECO:0000313" key="2">
    <source>
        <dbReference type="Proteomes" id="UP001602119"/>
    </source>
</evidence>
<dbReference type="Proteomes" id="UP001602119">
    <property type="component" value="Unassembled WGS sequence"/>
</dbReference>
<dbReference type="RefSeq" id="WP_387346083.1">
    <property type="nucleotide sequence ID" value="NZ_JBIAXI010000024.1"/>
</dbReference>
<dbReference type="EMBL" id="JBIAXI010000024">
    <property type="protein sequence ID" value="MFF4777591.1"/>
    <property type="molecule type" value="Genomic_DNA"/>
</dbReference>
<reference evidence="1 2" key="1">
    <citation type="submission" date="2024-10" db="EMBL/GenBank/DDBJ databases">
        <title>The Natural Products Discovery Center: Release of the First 8490 Sequenced Strains for Exploring Actinobacteria Biosynthetic Diversity.</title>
        <authorList>
            <person name="Kalkreuter E."/>
            <person name="Kautsar S.A."/>
            <person name="Yang D."/>
            <person name="Bader C.D."/>
            <person name="Teijaro C.N."/>
            <person name="Fluegel L."/>
            <person name="Davis C.M."/>
            <person name="Simpson J.R."/>
            <person name="Lauterbach L."/>
            <person name="Steele A.D."/>
            <person name="Gui C."/>
            <person name="Meng S."/>
            <person name="Li G."/>
            <person name="Viehrig K."/>
            <person name="Ye F."/>
            <person name="Su P."/>
            <person name="Kiefer A.F."/>
            <person name="Nichols A."/>
            <person name="Cepeda A.J."/>
            <person name="Yan W."/>
            <person name="Fan B."/>
            <person name="Jiang Y."/>
            <person name="Adhikari A."/>
            <person name="Zheng C.-J."/>
            <person name="Schuster L."/>
            <person name="Cowan T.M."/>
            <person name="Smanski M.J."/>
            <person name="Chevrette M.G."/>
            <person name="De Carvalho L.P.S."/>
            <person name="Shen B."/>
        </authorList>
    </citation>
    <scope>NUCLEOTIDE SEQUENCE [LARGE SCALE GENOMIC DNA]</scope>
    <source>
        <strain evidence="1 2">NPDC001281</strain>
    </source>
</reference>
<organism evidence="1 2">
    <name type="scientific">Microtetraspora fusca</name>
    <dbReference type="NCBI Taxonomy" id="1997"/>
    <lineage>
        <taxon>Bacteria</taxon>
        <taxon>Bacillati</taxon>
        <taxon>Actinomycetota</taxon>
        <taxon>Actinomycetes</taxon>
        <taxon>Streptosporangiales</taxon>
        <taxon>Streptosporangiaceae</taxon>
        <taxon>Microtetraspora</taxon>
    </lineage>
</organism>
<gene>
    <name evidence="1" type="ORF">ACFY05_32510</name>
</gene>
<proteinExistence type="predicted"/>
<keyword evidence="2" id="KW-1185">Reference proteome</keyword>